<dbReference type="InterPro" id="IPR032710">
    <property type="entry name" value="NTF2-like_dom_sf"/>
</dbReference>
<accession>A0ABQ2F0V2</accession>
<dbReference type="PANTHER" id="PTHR38436:SF1">
    <property type="entry name" value="ESTER CYCLASE"/>
    <property type="match status" value="1"/>
</dbReference>
<organism evidence="1 2">
    <name type="scientific">Deinococcus malanensis</name>
    <dbReference type="NCBI Taxonomy" id="1706855"/>
    <lineage>
        <taxon>Bacteria</taxon>
        <taxon>Thermotogati</taxon>
        <taxon>Deinococcota</taxon>
        <taxon>Deinococci</taxon>
        <taxon>Deinococcales</taxon>
        <taxon>Deinococcaceae</taxon>
        <taxon>Deinococcus</taxon>
    </lineage>
</organism>
<dbReference type="EMBL" id="BMPP01000020">
    <property type="protein sequence ID" value="GGK39587.1"/>
    <property type="molecule type" value="Genomic_DNA"/>
</dbReference>
<dbReference type="Proteomes" id="UP000647587">
    <property type="component" value="Unassembled WGS sequence"/>
</dbReference>
<evidence type="ECO:0000313" key="1">
    <source>
        <dbReference type="EMBL" id="GGK39587.1"/>
    </source>
</evidence>
<protein>
    <recommendedName>
        <fullName evidence="3">Ester cyclase</fullName>
    </recommendedName>
</protein>
<dbReference type="InterPro" id="IPR009959">
    <property type="entry name" value="Cyclase_SnoaL-like"/>
</dbReference>
<evidence type="ECO:0000313" key="2">
    <source>
        <dbReference type="Proteomes" id="UP000647587"/>
    </source>
</evidence>
<keyword evidence="2" id="KW-1185">Reference proteome</keyword>
<reference evidence="2" key="1">
    <citation type="journal article" date="2019" name="Int. J. Syst. Evol. Microbiol.">
        <title>The Global Catalogue of Microorganisms (GCM) 10K type strain sequencing project: providing services to taxonomists for standard genome sequencing and annotation.</title>
        <authorList>
            <consortium name="The Broad Institute Genomics Platform"/>
            <consortium name="The Broad Institute Genome Sequencing Center for Infectious Disease"/>
            <person name="Wu L."/>
            <person name="Ma J."/>
        </authorList>
    </citation>
    <scope>NUCLEOTIDE SEQUENCE [LARGE SCALE GENOMIC DNA]</scope>
    <source>
        <strain evidence="2">JCM 30331</strain>
    </source>
</reference>
<gene>
    <name evidence="1" type="ORF">GCM10008955_36770</name>
</gene>
<dbReference type="Pfam" id="PF07366">
    <property type="entry name" value="SnoaL"/>
    <property type="match status" value="1"/>
</dbReference>
<name>A0ABQ2F0V2_9DEIO</name>
<comment type="caution">
    <text evidence="1">The sequence shown here is derived from an EMBL/GenBank/DDBJ whole genome shotgun (WGS) entry which is preliminary data.</text>
</comment>
<dbReference type="PANTHER" id="PTHR38436">
    <property type="entry name" value="POLYKETIDE CYCLASE SNOAL-LIKE DOMAIN"/>
    <property type="match status" value="1"/>
</dbReference>
<sequence length="142" mass="15977">MQTQVTQPDTRLIDTFSQANWDAFRDLLTPDVIYEEPSTQRRTQDADTYVQLCQGWLRALPDGRGVVLRSVHSGDTLVHEVRWEGTHNGPLDTPGGSIPPTGRWVSFEGVMWCEMKGDRIGFIRHHLDVLSLLQQIGALPAP</sequence>
<dbReference type="RefSeq" id="WP_189011392.1">
    <property type="nucleotide sequence ID" value="NZ_BMPP01000020.1"/>
</dbReference>
<evidence type="ECO:0008006" key="3">
    <source>
        <dbReference type="Google" id="ProtNLM"/>
    </source>
</evidence>
<dbReference type="Gene3D" id="3.10.450.50">
    <property type="match status" value="1"/>
</dbReference>
<dbReference type="SUPFAM" id="SSF54427">
    <property type="entry name" value="NTF2-like"/>
    <property type="match status" value="1"/>
</dbReference>
<proteinExistence type="predicted"/>